<reference evidence="3 4" key="1">
    <citation type="journal article" date="2014" name="PLoS ONE">
        <title>Global Analysis of Gene Expression Profiles in Physic Nut (Jatropha curcas L.) Seedlings Exposed to Salt Stress.</title>
        <authorList>
            <person name="Zhang L."/>
            <person name="Zhang C."/>
            <person name="Wu P."/>
            <person name="Chen Y."/>
            <person name="Li M."/>
            <person name="Jiang H."/>
            <person name="Wu G."/>
        </authorList>
    </citation>
    <scope>NUCLEOTIDE SEQUENCE [LARGE SCALE GENOMIC DNA]</scope>
    <source>
        <strain evidence="4">cv. GZQX0401</strain>
        <tissue evidence="3">Young leaves</tissue>
    </source>
</reference>
<dbReference type="PANTHER" id="PTHR34188">
    <property type="entry name" value="OS01G0299500 PROTEIN"/>
    <property type="match status" value="1"/>
</dbReference>
<protein>
    <submittedName>
        <fullName evidence="3">Uncharacterized protein</fullName>
    </submittedName>
</protein>
<dbReference type="Proteomes" id="UP000027138">
    <property type="component" value="Unassembled WGS sequence"/>
</dbReference>
<feature type="transmembrane region" description="Helical" evidence="2">
    <location>
        <begin position="168"/>
        <end position="190"/>
    </location>
</feature>
<feature type="region of interest" description="Disordered" evidence="1">
    <location>
        <begin position="87"/>
        <end position="133"/>
    </location>
</feature>
<evidence type="ECO:0000256" key="1">
    <source>
        <dbReference type="SAM" id="MobiDB-lite"/>
    </source>
</evidence>
<keyword evidence="2" id="KW-0472">Membrane</keyword>
<accession>A0A067JWF5</accession>
<evidence type="ECO:0000256" key="2">
    <source>
        <dbReference type="SAM" id="Phobius"/>
    </source>
</evidence>
<dbReference type="OrthoDB" id="1899142at2759"/>
<feature type="region of interest" description="Disordered" evidence="1">
    <location>
        <begin position="223"/>
        <end position="252"/>
    </location>
</feature>
<dbReference type="AlphaFoldDB" id="A0A067JWF5"/>
<proteinExistence type="predicted"/>
<keyword evidence="4" id="KW-1185">Reference proteome</keyword>
<dbReference type="STRING" id="180498.A0A067JWF5"/>
<dbReference type="EMBL" id="KK914782">
    <property type="protein sequence ID" value="KDP28286.1"/>
    <property type="molecule type" value="Genomic_DNA"/>
</dbReference>
<evidence type="ECO:0000313" key="4">
    <source>
        <dbReference type="Proteomes" id="UP000027138"/>
    </source>
</evidence>
<keyword evidence="2" id="KW-1133">Transmembrane helix</keyword>
<name>A0A067JWF5_JATCU</name>
<keyword evidence="2" id="KW-0812">Transmembrane</keyword>
<dbReference type="KEGG" id="jcu:105642645"/>
<organism evidence="3 4">
    <name type="scientific">Jatropha curcas</name>
    <name type="common">Barbados nut</name>
    <dbReference type="NCBI Taxonomy" id="180498"/>
    <lineage>
        <taxon>Eukaryota</taxon>
        <taxon>Viridiplantae</taxon>
        <taxon>Streptophyta</taxon>
        <taxon>Embryophyta</taxon>
        <taxon>Tracheophyta</taxon>
        <taxon>Spermatophyta</taxon>
        <taxon>Magnoliopsida</taxon>
        <taxon>eudicotyledons</taxon>
        <taxon>Gunneridae</taxon>
        <taxon>Pentapetalae</taxon>
        <taxon>rosids</taxon>
        <taxon>fabids</taxon>
        <taxon>Malpighiales</taxon>
        <taxon>Euphorbiaceae</taxon>
        <taxon>Crotonoideae</taxon>
        <taxon>Jatropheae</taxon>
        <taxon>Jatropha</taxon>
    </lineage>
</organism>
<evidence type="ECO:0000313" key="3">
    <source>
        <dbReference type="EMBL" id="KDP28286.1"/>
    </source>
</evidence>
<sequence>MGRELCYRDLPWMMDRLVLGERELEVDIESGGTTSEEDATNDLVSANKQSKKVLGSVWAGPLSFDGLVNSSKFGEDANENAELLLDKSEGEEGQQNSAFVNKKLVEEKQTKKNSRKAPKPPRPPKGPSLDAADQKLVQQITELAMRRRARNERIKTLRKMRATKSSSWNSSLFAMVITVIFCLVIIFQGICSRNSGRMCLQGSSKSAVAASEDLISVQFYKDSANESEGPGSGSGSPNLVEGQVSGSGSFKK</sequence>
<gene>
    <name evidence="3" type="ORF">JCGZ_14057</name>
</gene>
<dbReference type="PANTHER" id="PTHR34188:SF5">
    <property type="entry name" value="OS05G0131900 PROTEIN"/>
    <property type="match status" value="1"/>
</dbReference>